<evidence type="ECO:0000256" key="4">
    <source>
        <dbReference type="ARBA" id="ARBA00022691"/>
    </source>
</evidence>
<dbReference type="InterPro" id="IPR018314">
    <property type="entry name" value="RsmB/NOL1/NOP2-like_CS"/>
</dbReference>
<dbReference type="SUPFAM" id="SSF48013">
    <property type="entry name" value="NusB-like"/>
    <property type="match status" value="1"/>
</dbReference>
<protein>
    <submittedName>
        <fullName evidence="8">16S rRNA (Cytosine(967)-C(5))-methyltransferase</fullName>
    </submittedName>
</protein>
<dbReference type="Pfam" id="PF22458">
    <property type="entry name" value="RsmF-B_ferredox"/>
    <property type="match status" value="1"/>
</dbReference>
<feature type="binding site" evidence="6">
    <location>
        <begin position="296"/>
        <end position="302"/>
    </location>
    <ligand>
        <name>S-adenosyl-L-methionine</name>
        <dbReference type="ChEBI" id="CHEBI:59789"/>
    </ligand>
</feature>
<dbReference type="SUPFAM" id="SSF53335">
    <property type="entry name" value="S-adenosyl-L-methionine-dependent methyltransferases"/>
    <property type="match status" value="1"/>
</dbReference>
<dbReference type="NCBIfam" id="TIGR00563">
    <property type="entry name" value="rsmB"/>
    <property type="match status" value="1"/>
</dbReference>
<keyword evidence="9" id="KW-1185">Reference proteome</keyword>
<evidence type="ECO:0000313" key="8">
    <source>
        <dbReference type="EMBL" id="OZI62864.1"/>
    </source>
</evidence>
<dbReference type="NCBIfam" id="NF008149">
    <property type="entry name" value="PRK10901.1"/>
    <property type="match status" value="1"/>
</dbReference>
<organism evidence="8 9">
    <name type="scientific">Bordetella genomosp. 11</name>
    <dbReference type="NCBI Taxonomy" id="1416808"/>
    <lineage>
        <taxon>Bacteria</taxon>
        <taxon>Pseudomonadati</taxon>
        <taxon>Pseudomonadota</taxon>
        <taxon>Betaproteobacteria</taxon>
        <taxon>Burkholderiales</taxon>
        <taxon>Alcaligenaceae</taxon>
        <taxon>Bordetella</taxon>
    </lineage>
</organism>
<dbReference type="EMBL" id="NEVS01000004">
    <property type="protein sequence ID" value="OZI62864.1"/>
    <property type="molecule type" value="Genomic_DNA"/>
</dbReference>
<feature type="binding site" evidence="6">
    <location>
        <position position="347"/>
    </location>
    <ligand>
        <name>S-adenosyl-L-methionine</name>
        <dbReference type="ChEBI" id="CHEBI:59789"/>
    </ligand>
</feature>
<dbReference type="PRINTS" id="PR02008">
    <property type="entry name" value="RCMTFAMILY"/>
</dbReference>
<name>A0A261ULV3_9BORD</name>
<dbReference type="AlphaFoldDB" id="A0A261ULV3"/>
<evidence type="ECO:0000256" key="5">
    <source>
        <dbReference type="ARBA" id="ARBA00022884"/>
    </source>
</evidence>
<evidence type="ECO:0000256" key="2">
    <source>
        <dbReference type="ARBA" id="ARBA00022603"/>
    </source>
</evidence>
<dbReference type="CDD" id="cd02440">
    <property type="entry name" value="AdoMet_MTases"/>
    <property type="match status" value="1"/>
</dbReference>
<dbReference type="InterPro" id="IPR029063">
    <property type="entry name" value="SAM-dependent_MTases_sf"/>
</dbReference>
<comment type="caution">
    <text evidence="8">The sequence shown here is derived from an EMBL/GenBank/DDBJ whole genome shotgun (WGS) entry which is preliminary data.</text>
</comment>
<gene>
    <name evidence="8" type="ORF">CAL28_27445</name>
</gene>
<evidence type="ECO:0000256" key="3">
    <source>
        <dbReference type="ARBA" id="ARBA00022679"/>
    </source>
</evidence>
<keyword evidence="5 6" id="KW-0694">RNA-binding</keyword>
<dbReference type="PROSITE" id="PS01153">
    <property type="entry name" value="NOL1_NOP2_SUN"/>
    <property type="match status" value="1"/>
</dbReference>
<dbReference type="InterPro" id="IPR049560">
    <property type="entry name" value="MeTrfase_RsmB-F_NOP2_cat"/>
</dbReference>
<sequence>MSDSTSSPAAVAAPLRDLLAESAGVVRAVLAGRSMTDAIGQVPAPLRAGTQALSFHTMRRLGEARAARRILVPRTPPEPLAEALLLVSLALLLPGPTGAAAIEHAPQAPFYVPPGITQAIAPETAGTPAAGAPAYAPYTVVDQAVEAAGRLPRVAPLKGLVNGALRSFLRDRDTLLPQLSRQIEARWNHPQWWVDKLRSAYPDAWESILAAANVPAPMTLRVNCRRATREQVLAAFLAAGVDGQPAGAAGIVLAQPRPVQRLPGFEDGWWSVQDAGAQLAAPLLGVKDGMRVLDACAAPGGKTAHLLELADIDLLALDADAGRLRRVGDNLRRLGLDTPRVSLRAGDAANPDDWWDGQPFDAVLADVPCTASGIVRRHPDIRWLRRPDDVPRTVKLQTRIVDALWRTVAPGGRLLYVTCSVFPEEGERQAAAFAARHADARRLEAPGQLLPVAAGATETAQHDGFFYALFAKAT</sequence>
<dbReference type="PANTHER" id="PTHR22807">
    <property type="entry name" value="NOP2 YEAST -RELATED NOL1/NOP2/FMU SUN DOMAIN-CONTAINING"/>
    <property type="match status" value="1"/>
</dbReference>
<proteinExistence type="inferred from homology"/>
<dbReference type="RefSeq" id="WP_094844139.1">
    <property type="nucleotide sequence ID" value="NZ_NEVS01000004.1"/>
</dbReference>
<dbReference type="InterPro" id="IPR035926">
    <property type="entry name" value="NusB-like_sf"/>
</dbReference>
<dbReference type="InterPro" id="IPR001678">
    <property type="entry name" value="MeTrfase_RsmB-F_NOP2_dom"/>
</dbReference>
<dbReference type="GO" id="GO:0008649">
    <property type="term" value="F:rRNA methyltransferase activity"/>
    <property type="evidence" value="ECO:0007669"/>
    <property type="project" value="InterPro"/>
</dbReference>
<keyword evidence="4 6" id="KW-0949">S-adenosyl-L-methionine</keyword>
<dbReference type="Pfam" id="PF01189">
    <property type="entry name" value="Methyltr_RsmB-F"/>
    <property type="match status" value="1"/>
</dbReference>
<dbReference type="PROSITE" id="PS51686">
    <property type="entry name" value="SAM_MT_RSMB_NOP"/>
    <property type="match status" value="1"/>
</dbReference>
<accession>A0A261ULV3</accession>
<dbReference type="Gene3D" id="3.40.50.150">
    <property type="entry name" value="Vaccinia Virus protein VP39"/>
    <property type="match status" value="1"/>
</dbReference>
<comment type="similarity">
    <text evidence="1 6">Belongs to the class I-like SAM-binding methyltransferase superfamily. RsmB/NOP family.</text>
</comment>
<dbReference type="Gene3D" id="1.10.287.730">
    <property type="entry name" value="Helix hairpin bin"/>
    <property type="match status" value="1"/>
</dbReference>
<feature type="binding site" evidence="6">
    <location>
        <position position="318"/>
    </location>
    <ligand>
        <name>S-adenosyl-L-methionine</name>
        <dbReference type="ChEBI" id="CHEBI:59789"/>
    </ligand>
</feature>
<dbReference type="Proteomes" id="UP000215767">
    <property type="component" value="Unassembled WGS sequence"/>
</dbReference>
<dbReference type="InterPro" id="IPR004573">
    <property type="entry name" value="rRNA_ssu_MeTfrase_B"/>
</dbReference>
<dbReference type="GO" id="GO:0003723">
    <property type="term" value="F:RNA binding"/>
    <property type="evidence" value="ECO:0007669"/>
    <property type="project" value="UniProtKB-UniRule"/>
</dbReference>
<feature type="domain" description="SAM-dependent MTase RsmB/NOP-type" evidence="7">
    <location>
        <begin position="208"/>
        <end position="473"/>
    </location>
</feature>
<evidence type="ECO:0000256" key="6">
    <source>
        <dbReference type="PROSITE-ProRule" id="PRU01023"/>
    </source>
</evidence>
<keyword evidence="2 6" id="KW-0489">Methyltransferase</keyword>
<dbReference type="PANTHER" id="PTHR22807:SF61">
    <property type="entry name" value="NOL1_NOP2_SUN FAMILY PROTEIN _ ANTITERMINATION NUSB DOMAIN-CONTAINING PROTEIN"/>
    <property type="match status" value="1"/>
</dbReference>
<feature type="active site" description="Nucleophile" evidence="6">
    <location>
        <position position="419"/>
    </location>
</feature>
<evidence type="ECO:0000256" key="1">
    <source>
        <dbReference type="ARBA" id="ARBA00007494"/>
    </source>
</evidence>
<evidence type="ECO:0000313" key="9">
    <source>
        <dbReference type="Proteomes" id="UP000215767"/>
    </source>
</evidence>
<reference evidence="9" key="1">
    <citation type="submission" date="2017-05" db="EMBL/GenBank/DDBJ databases">
        <title>Complete and WGS of Bordetella genogroups.</title>
        <authorList>
            <person name="Spilker T."/>
            <person name="Lipuma J."/>
        </authorList>
    </citation>
    <scope>NUCLEOTIDE SEQUENCE [LARGE SCALE GENOMIC DNA]</scope>
    <source>
        <strain evidence="9">AU8856</strain>
    </source>
</reference>
<keyword evidence="3 6" id="KW-0808">Transferase</keyword>
<dbReference type="InterPro" id="IPR054728">
    <property type="entry name" value="RsmB-like_ferredoxin"/>
</dbReference>
<dbReference type="Gene3D" id="3.30.70.1170">
    <property type="entry name" value="Sun protein, domain 3"/>
    <property type="match status" value="1"/>
</dbReference>
<dbReference type="OrthoDB" id="9810297at2"/>
<dbReference type="InterPro" id="IPR023267">
    <property type="entry name" value="RCMT"/>
</dbReference>
<feature type="binding site" evidence="6">
    <location>
        <position position="366"/>
    </location>
    <ligand>
        <name>S-adenosyl-L-methionine</name>
        <dbReference type="ChEBI" id="CHEBI:59789"/>
    </ligand>
</feature>
<evidence type="ECO:0000259" key="7">
    <source>
        <dbReference type="PROSITE" id="PS51686"/>
    </source>
</evidence>